<dbReference type="Gene3D" id="3.60.60.10">
    <property type="entry name" value="Penicillin V Acylase, Chain A"/>
    <property type="match status" value="1"/>
</dbReference>
<dbReference type="InterPro" id="IPR047801">
    <property type="entry name" value="Peptidase_C45"/>
</dbReference>
<dbReference type="AlphaFoldDB" id="A0A3D8RRC3"/>
<dbReference type="PANTHER" id="PTHR34180">
    <property type="entry name" value="PEPTIDASE C45"/>
    <property type="match status" value="1"/>
</dbReference>
<sequence>MPPHVPTLTLYGNHYNIGLQHGQKAKDRIQNNIKTYTTFFHETAGLSWPESRSRSDIFVPTLQRLYPAILDEIRGIADGSGLEFADILALNVRSEIALTNYENAPKDPDEERMQIPEITDGCTSLAQLSADKERLVVAQNWDWLPELAGGMVVLDVAISESDFSSERQANGNNNGRGKRFFTLTEAGLVGKIGLNSSGLAICLNALRCGAFDASRLPTHIMTRYILEHASEFTVAVEMIREVGGASTANMLMGDVSGRFGTVEVTPLGISVLEPASRPSTSEVESESGFYLKKGKGPLFIAHTNHVVTPPTGFPRGAIYDRPAANSFARLERITELARDDAQESVRVCAESVYARLRDQKGDPTGICRGLPANARGMERMTTLASVVVEMDVAKKKARGSVTAGRPCEDGLQKIEWEF</sequence>
<proteinExistence type="predicted"/>
<dbReference type="GeneID" id="38116994"/>
<dbReference type="EMBL" id="PVWQ01000007">
    <property type="protein sequence ID" value="RDW76632.1"/>
    <property type="molecule type" value="Genomic_DNA"/>
</dbReference>
<dbReference type="InterPro" id="IPR005079">
    <property type="entry name" value="Peptidase_C45_hydrolase"/>
</dbReference>
<feature type="domain" description="Peptidase C45 hydrolase" evidence="1">
    <location>
        <begin position="132"/>
        <end position="390"/>
    </location>
</feature>
<keyword evidence="3" id="KW-1185">Reference proteome</keyword>
<dbReference type="OrthoDB" id="189997at2759"/>
<evidence type="ECO:0000313" key="2">
    <source>
        <dbReference type="EMBL" id="RDW76632.1"/>
    </source>
</evidence>
<reference evidence="2 3" key="1">
    <citation type="journal article" date="2018" name="IMA Fungus">
        <title>IMA Genome-F 9: Draft genome sequence of Annulohypoxylon stygium, Aspergillus mulundensis, Berkeleyomyces basicola (syn. Thielaviopsis basicola), Ceratocystis smalleyi, two Cercospora beticola strains, Coleophoma cylindrospora, Fusarium fracticaudum, Phialophora cf. hyalina, and Morchella septimelata.</title>
        <authorList>
            <person name="Wingfield B.D."/>
            <person name="Bills G.F."/>
            <person name="Dong Y."/>
            <person name="Huang W."/>
            <person name="Nel W.J."/>
            <person name="Swalarsk-Parry B.S."/>
            <person name="Vaghefi N."/>
            <person name="Wilken P.M."/>
            <person name="An Z."/>
            <person name="de Beer Z.W."/>
            <person name="De Vos L."/>
            <person name="Chen L."/>
            <person name="Duong T.A."/>
            <person name="Gao Y."/>
            <person name="Hammerbacher A."/>
            <person name="Kikkert J.R."/>
            <person name="Li Y."/>
            <person name="Li H."/>
            <person name="Li K."/>
            <person name="Li Q."/>
            <person name="Liu X."/>
            <person name="Ma X."/>
            <person name="Naidoo K."/>
            <person name="Pethybridge S.J."/>
            <person name="Sun J."/>
            <person name="Steenkamp E.T."/>
            <person name="van der Nest M.A."/>
            <person name="van Wyk S."/>
            <person name="Wingfield M.J."/>
            <person name="Xiong C."/>
            <person name="Yue Q."/>
            <person name="Zhang X."/>
        </authorList>
    </citation>
    <scope>NUCLEOTIDE SEQUENCE [LARGE SCALE GENOMIC DNA]</scope>
    <source>
        <strain evidence="2 3">DSM 5745</strain>
    </source>
</reference>
<comment type="caution">
    <text evidence="2">The sequence shown here is derived from an EMBL/GenBank/DDBJ whole genome shotgun (WGS) entry which is preliminary data.</text>
</comment>
<dbReference type="InterPro" id="IPR047794">
    <property type="entry name" value="C45_proenzyme-like"/>
</dbReference>
<evidence type="ECO:0000313" key="3">
    <source>
        <dbReference type="Proteomes" id="UP000256690"/>
    </source>
</evidence>
<dbReference type="RefSeq" id="XP_026602944.1">
    <property type="nucleotide sequence ID" value="XM_026748640.1"/>
</dbReference>
<dbReference type="Proteomes" id="UP000256690">
    <property type="component" value="Unassembled WGS sequence"/>
</dbReference>
<dbReference type="PANTHER" id="PTHR34180:SF1">
    <property type="entry name" value="BETA-ALANYL-DOPAMINE_CARCININE HYDROLASE"/>
    <property type="match status" value="1"/>
</dbReference>
<dbReference type="Gene3D" id="1.10.10.2120">
    <property type="match status" value="1"/>
</dbReference>
<dbReference type="NCBIfam" id="NF040521">
    <property type="entry name" value="C45_proenzyme"/>
    <property type="match status" value="1"/>
</dbReference>
<dbReference type="Pfam" id="PF03417">
    <property type="entry name" value="AAT"/>
    <property type="match status" value="1"/>
</dbReference>
<protein>
    <recommendedName>
        <fullName evidence="1">Peptidase C45 hydrolase domain-containing protein</fullName>
    </recommendedName>
</protein>
<dbReference type="STRING" id="1810919.A0A3D8RRC3"/>
<gene>
    <name evidence="2" type="ORF">DSM5745_06624</name>
</gene>
<organism evidence="2 3">
    <name type="scientific">Aspergillus mulundensis</name>
    <dbReference type="NCBI Taxonomy" id="1810919"/>
    <lineage>
        <taxon>Eukaryota</taxon>
        <taxon>Fungi</taxon>
        <taxon>Dikarya</taxon>
        <taxon>Ascomycota</taxon>
        <taxon>Pezizomycotina</taxon>
        <taxon>Eurotiomycetes</taxon>
        <taxon>Eurotiomycetidae</taxon>
        <taxon>Eurotiales</taxon>
        <taxon>Aspergillaceae</taxon>
        <taxon>Aspergillus</taxon>
        <taxon>Aspergillus subgen. Nidulantes</taxon>
    </lineage>
</organism>
<accession>A0A3D8RRC3</accession>
<evidence type="ECO:0000259" key="1">
    <source>
        <dbReference type="Pfam" id="PF03417"/>
    </source>
</evidence>
<name>A0A3D8RRC3_9EURO</name>